<protein>
    <submittedName>
        <fullName evidence="2">Uncharacterized protein</fullName>
    </submittedName>
</protein>
<feature type="transmembrane region" description="Helical" evidence="1">
    <location>
        <begin position="6"/>
        <end position="27"/>
    </location>
</feature>
<reference evidence="2 3" key="1">
    <citation type="submission" date="2020-03" db="EMBL/GenBank/DDBJ databases">
        <title>Bradyrhizobium diversity isolated from nodules of Indigofera sp.</title>
        <authorList>
            <person name="Klepa M."/>
            <person name="Helene L."/>
            <person name="Hungria M."/>
        </authorList>
    </citation>
    <scope>NUCLEOTIDE SEQUENCE [LARGE SCALE GENOMIC DNA]</scope>
    <source>
        <strain evidence="2 3">WSM 1791</strain>
    </source>
</reference>
<organism evidence="2 3">
    <name type="scientific">Bradyrhizobium australiense</name>
    <dbReference type="NCBI Taxonomy" id="2721161"/>
    <lineage>
        <taxon>Bacteria</taxon>
        <taxon>Pseudomonadati</taxon>
        <taxon>Pseudomonadota</taxon>
        <taxon>Alphaproteobacteria</taxon>
        <taxon>Hyphomicrobiales</taxon>
        <taxon>Nitrobacteraceae</taxon>
        <taxon>Bradyrhizobium</taxon>
    </lineage>
</organism>
<evidence type="ECO:0000256" key="1">
    <source>
        <dbReference type="SAM" id="Phobius"/>
    </source>
</evidence>
<accession>A0A7Y4GRK4</accession>
<sequence length="240" mass="27887">MTINELIGPAVVAAVVSGFVTIIGNIFSNRSSRTINTEKIASESNLAERKFEFERELSERRFWYERELHDYRRSVEFAEELLASFYKLKDTIREIRGPFSFGDEGSARNRKEYETEAEARSRDGYYVPIARIHQHKDFLSEVTSKKYRAQAIFRSDIRRAFELMVEVLNAIQIASNMLVQNVGQDRNDHDLWQKLERQIWDVSKPDEPDELSQKVEQAIAIVERAVRPTLERTDKAGAKP</sequence>
<keyword evidence="3" id="KW-1185">Reference proteome</keyword>
<comment type="caution">
    <text evidence="2">The sequence shown here is derived from an EMBL/GenBank/DDBJ whole genome shotgun (WGS) entry which is preliminary data.</text>
</comment>
<evidence type="ECO:0000313" key="2">
    <source>
        <dbReference type="EMBL" id="NOJ40328.1"/>
    </source>
</evidence>
<keyword evidence="1" id="KW-0472">Membrane</keyword>
<dbReference type="RefSeq" id="WP_171579614.1">
    <property type="nucleotide sequence ID" value="NZ_JAAVLX010000004.1"/>
</dbReference>
<gene>
    <name evidence="2" type="ORF">HCN58_12080</name>
</gene>
<dbReference type="EMBL" id="JAAVLX010000004">
    <property type="protein sequence ID" value="NOJ40328.1"/>
    <property type="molecule type" value="Genomic_DNA"/>
</dbReference>
<evidence type="ECO:0000313" key="3">
    <source>
        <dbReference type="Proteomes" id="UP000544122"/>
    </source>
</evidence>
<keyword evidence="1" id="KW-1133">Transmembrane helix</keyword>
<name>A0A7Y4GRK4_9BRAD</name>
<dbReference type="Proteomes" id="UP000544122">
    <property type="component" value="Unassembled WGS sequence"/>
</dbReference>
<dbReference type="AlphaFoldDB" id="A0A7Y4GRK4"/>
<proteinExistence type="predicted"/>
<keyword evidence="1" id="KW-0812">Transmembrane</keyword>